<dbReference type="AlphaFoldDB" id="A0A8K0K7A4"/>
<reference evidence="2" key="2">
    <citation type="submission" date="2017-10" db="EMBL/GenBank/DDBJ databases">
        <title>Ladona fulva Genome sequencing and assembly.</title>
        <authorList>
            <person name="Murali S."/>
            <person name="Richards S."/>
            <person name="Bandaranaike D."/>
            <person name="Bellair M."/>
            <person name="Blankenburg K."/>
            <person name="Chao H."/>
            <person name="Dinh H."/>
            <person name="Doddapaneni H."/>
            <person name="Dugan-Rocha S."/>
            <person name="Elkadiri S."/>
            <person name="Gnanaolivu R."/>
            <person name="Hernandez B."/>
            <person name="Skinner E."/>
            <person name="Javaid M."/>
            <person name="Lee S."/>
            <person name="Li M."/>
            <person name="Ming W."/>
            <person name="Munidasa M."/>
            <person name="Muniz J."/>
            <person name="Nguyen L."/>
            <person name="Hughes D."/>
            <person name="Osuji N."/>
            <person name="Pu L.-L."/>
            <person name="Puazo M."/>
            <person name="Qu C."/>
            <person name="Quiroz J."/>
            <person name="Raj R."/>
            <person name="Weissenberger G."/>
            <person name="Xin Y."/>
            <person name="Zou X."/>
            <person name="Han Y."/>
            <person name="Worley K."/>
            <person name="Muzny D."/>
            <person name="Gibbs R."/>
        </authorList>
    </citation>
    <scope>NUCLEOTIDE SEQUENCE</scope>
    <source>
        <strain evidence="2">Sampled in the wild</strain>
    </source>
</reference>
<gene>
    <name evidence="2" type="ORF">J437_LFUL010279</name>
</gene>
<evidence type="ECO:0000256" key="1">
    <source>
        <dbReference type="SAM" id="MobiDB-lite"/>
    </source>
</evidence>
<proteinExistence type="predicted"/>
<accession>A0A8K0K7A4</accession>
<sequence length="377" mass="42773">MIDKKEDNVSPMSLEGVHESISTISLENVDQYMKHLEAQKSEAKTLIERSFMELSALLIAREKQLLRQVDVMHDHLVLCLQSSQFLVSRNSSCCDNVASGLELSPQDNSADDSCKTKAFPVIEVSMNTDELLEQIRSLGKVDVAGSNFMHLSEDNETFVFPYRVQSYQKTSEDHMFLYKSLDVSKTDSHSSTAEQSDTVRPVAEFDKETQSYQREAIAKQQSAIDPTLDADNTPVILKENEDVEKVMDVNETSEEEEKCDDKKEMDQTKEDMKRFNEERPDDVRHWMREILHETSPEPPTNDADPERFDLFTVLKCSLSKEGLNQNKANAEPNHASYLATLNLLQQKSSDVPMDVAHQGQQDNLPAEAKSSEFLLVD</sequence>
<dbReference type="Proteomes" id="UP000792457">
    <property type="component" value="Unassembled WGS sequence"/>
</dbReference>
<organism evidence="2 3">
    <name type="scientific">Ladona fulva</name>
    <name type="common">Scarce chaser dragonfly</name>
    <name type="synonym">Libellula fulva</name>
    <dbReference type="NCBI Taxonomy" id="123851"/>
    <lineage>
        <taxon>Eukaryota</taxon>
        <taxon>Metazoa</taxon>
        <taxon>Ecdysozoa</taxon>
        <taxon>Arthropoda</taxon>
        <taxon>Hexapoda</taxon>
        <taxon>Insecta</taxon>
        <taxon>Pterygota</taxon>
        <taxon>Palaeoptera</taxon>
        <taxon>Odonata</taxon>
        <taxon>Epiprocta</taxon>
        <taxon>Anisoptera</taxon>
        <taxon>Libelluloidea</taxon>
        <taxon>Libellulidae</taxon>
        <taxon>Ladona</taxon>
    </lineage>
</organism>
<reference evidence="2" key="1">
    <citation type="submission" date="2013-04" db="EMBL/GenBank/DDBJ databases">
        <authorList>
            <person name="Qu J."/>
            <person name="Murali S.C."/>
            <person name="Bandaranaike D."/>
            <person name="Bellair M."/>
            <person name="Blankenburg K."/>
            <person name="Chao H."/>
            <person name="Dinh H."/>
            <person name="Doddapaneni H."/>
            <person name="Downs B."/>
            <person name="Dugan-Rocha S."/>
            <person name="Elkadiri S."/>
            <person name="Gnanaolivu R.D."/>
            <person name="Hernandez B."/>
            <person name="Javaid M."/>
            <person name="Jayaseelan J.C."/>
            <person name="Lee S."/>
            <person name="Li M."/>
            <person name="Ming W."/>
            <person name="Munidasa M."/>
            <person name="Muniz J."/>
            <person name="Nguyen L."/>
            <person name="Ongeri F."/>
            <person name="Osuji N."/>
            <person name="Pu L.-L."/>
            <person name="Puazo M."/>
            <person name="Qu C."/>
            <person name="Quiroz J."/>
            <person name="Raj R."/>
            <person name="Weissenberger G."/>
            <person name="Xin Y."/>
            <person name="Zou X."/>
            <person name="Han Y."/>
            <person name="Richards S."/>
            <person name="Worley K."/>
            <person name="Muzny D."/>
            <person name="Gibbs R."/>
        </authorList>
    </citation>
    <scope>NUCLEOTIDE SEQUENCE</scope>
    <source>
        <strain evidence="2">Sampled in the wild</strain>
    </source>
</reference>
<keyword evidence="3" id="KW-1185">Reference proteome</keyword>
<feature type="region of interest" description="Disordered" evidence="1">
    <location>
        <begin position="250"/>
        <end position="269"/>
    </location>
</feature>
<name>A0A8K0K7A4_LADFU</name>
<feature type="region of interest" description="Disordered" evidence="1">
    <location>
        <begin position="350"/>
        <end position="377"/>
    </location>
</feature>
<comment type="caution">
    <text evidence="2">The sequence shown here is derived from an EMBL/GenBank/DDBJ whole genome shotgun (WGS) entry which is preliminary data.</text>
</comment>
<dbReference type="EMBL" id="KZ308441">
    <property type="protein sequence ID" value="KAG8229690.1"/>
    <property type="molecule type" value="Genomic_DNA"/>
</dbReference>
<evidence type="ECO:0000313" key="2">
    <source>
        <dbReference type="EMBL" id="KAG8229690.1"/>
    </source>
</evidence>
<evidence type="ECO:0000313" key="3">
    <source>
        <dbReference type="Proteomes" id="UP000792457"/>
    </source>
</evidence>
<feature type="compositionally biased region" description="Basic and acidic residues" evidence="1">
    <location>
        <begin position="259"/>
        <end position="269"/>
    </location>
</feature>
<dbReference type="OrthoDB" id="8176390at2759"/>
<protein>
    <submittedName>
        <fullName evidence="2">Uncharacterized protein</fullName>
    </submittedName>
</protein>